<keyword evidence="2" id="KW-1185">Reference proteome</keyword>
<accession>A0ACD0NQ01</accession>
<dbReference type="EMBL" id="KZ820311">
    <property type="protein sequence ID" value="PWN47905.1"/>
    <property type="molecule type" value="Genomic_DNA"/>
</dbReference>
<organism evidence="1 2">
    <name type="scientific">Violaceomyces palustris</name>
    <dbReference type="NCBI Taxonomy" id="1673888"/>
    <lineage>
        <taxon>Eukaryota</taxon>
        <taxon>Fungi</taxon>
        <taxon>Dikarya</taxon>
        <taxon>Basidiomycota</taxon>
        <taxon>Ustilaginomycotina</taxon>
        <taxon>Ustilaginomycetes</taxon>
        <taxon>Violaceomycetales</taxon>
        <taxon>Violaceomycetaceae</taxon>
        <taxon>Violaceomyces</taxon>
    </lineage>
</organism>
<evidence type="ECO:0000313" key="1">
    <source>
        <dbReference type="EMBL" id="PWN47905.1"/>
    </source>
</evidence>
<gene>
    <name evidence="1" type="ORF">IE53DRAFT_224349</name>
</gene>
<sequence>MAMSAVAHQTHLFPTPAAYREADLDEETDSHGFQGARMTTSKSRELARAVGRQSSPVRSYRPPSGWSVATGNADVVWSGGGSSSGHTHAHAQADFQDDEFSENESWEGDNNTQAGDHRQSTFGHIRNTSFGSSIFAGRGVVQDRRRKEVPPPLPNVPVRHLAAVNNRGSEYNGLRSPAVSTGLTSPGTDYSGFESSSQYSAQEDRDEDRFKDAVMVLPNEDDAKRMEEWSMPRSGTLQATSPVSKASAQELGSEAGNEDAQGERGSVAILDAEAKSSDGVLKTLSVLNPMRDADDRPRMADGTIIPKMPPMPEEAGRGTQEKPRKMRSRRDRSPILSYDGGAAEEERMYEMENGTPDLNRLSTLGPKLKKNSPAPWELDGEELPARPSLKESLRPSADALESHFSRFRGRPSVDSQAKTSYALSESPSLLSGRAPLSLEQEAVDGATASGSASLFSTHRSRGKSVSTNAASVLKGLGLATSVGPASSSKKSKLAKAFRRGADEKKQGSMATLFSEEMSDTSFKHSSDSLPDRSLNASSMTLPTSPHNNRASAGLPVPSVNHSSTTSIQSRRRVSGDSASNVAGWRASPSSPAARAPATSPDLADVIMSSSNKFNNQACSPNLTARVSPRSGPRSLPYKKSSMLGYDGSGRPVVPPTPTRKIPPIPGRPNDETRTSEASSDSPSTRVKGSPPSTGVEHSESSTNTPVSLSSSGSLSKFPGYPVRSASSGSTAGRPMLLPTPGSHEGVQYKLISLEQAREKAKMKQNQELLTEPSSANLVAETNSIKASASTNSFRSIMDGYHARGEDHQGGSVRGLKGKKSGFLRMFNKEKGQDPPFDPPAMTLPNSTNSRDAKGGGGQMPSFSVTGLSGEEESKGDLDGLPKPSLSLRPVSSMFSGFGAEFLDPSIAESASASTLAPGGSPSLGANLSSGLLAPHSPATTFRSQDSSNRLSANSCSSNAHEEAVDRPSKSPISASTSSAGSPSLRRPPHITATPHTSHLPGPTAPNSGDSNSTWNNSRVPSLDAGASGSEGHSQFHSPSTSPTTPNFFQAGSGLGTNLSPGQKTSEDSGRAAAPSRLEPSSSVSPALAVDSITSRPMSSLSVKSDASSGLGPVKHQPSPNTGTNGAVPEEVRMRALELESQISELARELHELRLHHMPNVSSATLSGAFANANGGSSGTAIKACPSCGCSCAEQKRLQSLNEAAVLKGVSVLDRGRALRPSPNMGNSSAKFGGYLNR</sequence>
<evidence type="ECO:0000313" key="2">
    <source>
        <dbReference type="Proteomes" id="UP000245626"/>
    </source>
</evidence>
<dbReference type="Proteomes" id="UP000245626">
    <property type="component" value="Unassembled WGS sequence"/>
</dbReference>
<protein>
    <submittedName>
        <fullName evidence="1">Uncharacterized protein</fullName>
    </submittedName>
</protein>
<name>A0ACD0NQ01_9BASI</name>
<reference evidence="1 2" key="1">
    <citation type="journal article" date="2018" name="Mol. Biol. Evol.">
        <title>Broad Genomic Sampling Reveals a Smut Pathogenic Ancestry of the Fungal Clade Ustilaginomycotina.</title>
        <authorList>
            <person name="Kijpornyongpan T."/>
            <person name="Mondo S.J."/>
            <person name="Barry K."/>
            <person name="Sandor L."/>
            <person name="Lee J."/>
            <person name="Lipzen A."/>
            <person name="Pangilinan J."/>
            <person name="LaButti K."/>
            <person name="Hainaut M."/>
            <person name="Henrissat B."/>
            <person name="Grigoriev I.V."/>
            <person name="Spatafora J.W."/>
            <person name="Aime M.C."/>
        </authorList>
    </citation>
    <scope>NUCLEOTIDE SEQUENCE [LARGE SCALE GENOMIC DNA]</scope>
    <source>
        <strain evidence="1 2">SA 807</strain>
    </source>
</reference>
<proteinExistence type="predicted"/>